<dbReference type="GeneID" id="116292835"/>
<sequence length="321" mass="37806">MISRTNFFKTVAYQMSRVFAISDLHVDIPENLEWVKSLSTTNYKRDVLIVAGDVTDDINLLKYTLQNLKHKFSDVCYVPGNHELWIRPRKNETVEYQDSLEKFNAIVLLCEQIGVHTKPFRVDDVKHPVAIVPLFSWYAQPEEDQTDTLYVHREIEDKELTKMAWMDNRFCVWNSMKEFPAKYFARLNDERVSFRYECPVISFSHFVPRYDLIPASLQDLERVCNERQRMGLQDLDEPNTQGANVKFNFSRYAGCKKIDEQIRRLKSTIHVFGHQHRNRDCVIDSVRYLSFCLGYPNERGMGLMWGMMEHSGPRQIWPSSS</sequence>
<dbReference type="SUPFAM" id="SSF56300">
    <property type="entry name" value="Metallo-dependent phosphatases"/>
    <property type="match status" value="1"/>
</dbReference>
<dbReference type="PANTHER" id="PTHR36492">
    <property type="match status" value="1"/>
</dbReference>
<dbReference type="PANTHER" id="PTHR36492:SF2">
    <property type="entry name" value="[ACYL-CARRIER-PROTEIN] PHOSPHODIESTERASE PPTH"/>
    <property type="match status" value="1"/>
</dbReference>
<evidence type="ECO:0000313" key="2">
    <source>
        <dbReference type="Proteomes" id="UP000515163"/>
    </source>
</evidence>
<dbReference type="CDD" id="cd00838">
    <property type="entry name" value="MPP_superfamily"/>
    <property type="match status" value="2"/>
</dbReference>
<dbReference type="Pfam" id="PF00149">
    <property type="entry name" value="Metallophos"/>
    <property type="match status" value="1"/>
</dbReference>
<dbReference type="Gene3D" id="3.60.21.10">
    <property type="match status" value="1"/>
</dbReference>
<dbReference type="KEGG" id="aten:116292835"/>
<feature type="domain" description="Calcineurin-like phosphoesterase" evidence="1">
    <location>
        <begin position="17"/>
        <end position="156"/>
    </location>
</feature>
<dbReference type="InParanoid" id="A0A6P8HJP5"/>
<dbReference type="InterPro" id="IPR029052">
    <property type="entry name" value="Metallo-depent_PP-like"/>
</dbReference>
<dbReference type="RefSeq" id="XP_031556051.1">
    <property type="nucleotide sequence ID" value="XM_031700191.1"/>
</dbReference>
<keyword evidence="2" id="KW-1185">Reference proteome</keyword>
<dbReference type="Proteomes" id="UP000515163">
    <property type="component" value="Unplaced"/>
</dbReference>
<dbReference type="InterPro" id="IPR004843">
    <property type="entry name" value="Calcineurin-like_PHP"/>
</dbReference>
<dbReference type="GO" id="GO:0016787">
    <property type="term" value="F:hydrolase activity"/>
    <property type="evidence" value="ECO:0007669"/>
    <property type="project" value="InterPro"/>
</dbReference>
<accession>A0A6P8HJP5</accession>
<reference evidence="3" key="1">
    <citation type="submission" date="2025-08" db="UniProtKB">
        <authorList>
            <consortium name="RefSeq"/>
        </authorList>
    </citation>
    <scope>IDENTIFICATION</scope>
    <source>
        <tissue evidence="3">Tentacle</tissue>
    </source>
</reference>
<dbReference type="OrthoDB" id="550558at2759"/>
<proteinExistence type="predicted"/>
<gene>
    <name evidence="3" type="primary">LOC116292835</name>
</gene>
<name>A0A6P8HJP5_ACTTE</name>
<protein>
    <submittedName>
        <fullName evidence="3">Uncharacterized protein LOC116292835</fullName>
    </submittedName>
</protein>
<dbReference type="InterPro" id="IPR052963">
    <property type="entry name" value="Pantetheine_PDE"/>
</dbReference>
<evidence type="ECO:0000313" key="3">
    <source>
        <dbReference type="RefSeq" id="XP_031556051.1"/>
    </source>
</evidence>
<evidence type="ECO:0000259" key="1">
    <source>
        <dbReference type="Pfam" id="PF00149"/>
    </source>
</evidence>
<dbReference type="AlphaFoldDB" id="A0A6P8HJP5"/>
<organism evidence="2 3">
    <name type="scientific">Actinia tenebrosa</name>
    <name type="common">Australian red waratah sea anemone</name>
    <dbReference type="NCBI Taxonomy" id="6105"/>
    <lineage>
        <taxon>Eukaryota</taxon>
        <taxon>Metazoa</taxon>
        <taxon>Cnidaria</taxon>
        <taxon>Anthozoa</taxon>
        <taxon>Hexacorallia</taxon>
        <taxon>Actiniaria</taxon>
        <taxon>Actiniidae</taxon>
        <taxon>Actinia</taxon>
    </lineage>
</organism>